<dbReference type="EMBL" id="CAJNDS010001802">
    <property type="protein sequence ID" value="CAE7280987.1"/>
    <property type="molecule type" value="Genomic_DNA"/>
</dbReference>
<accession>A0A812NCC5</accession>
<evidence type="ECO:0000313" key="3">
    <source>
        <dbReference type="Proteomes" id="UP000604046"/>
    </source>
</evidence>
<organism evidence="2 3">
    <name type="scientific">Symbiodinium natans</name>
    <dbReference type="NCBI Taxonomy" id="878477"/>
    <lineage>
        <taxon>Eukaryota</taxon>
        <taxon>Sar</taxon>
        <taxon>Alveolata</taxon>
        <taxon>Dinophyceae</taxon>
        <taxon>Suessiales</taxon>
        <taxon>Symbiodiniaceae</taxon>
        <taxon>Symbiodinium</taxon>
    </lineage>
</organism>
<dbReference type="Gene3D" id="1.25.10.10">
    <property type="entry name" value="Leucine-rich Repeat Variant"/>
    <property type="match status" value="1"/>
</dbReference>
<reference evidence="2" key="1">
    <citation type="submission" date="2021-02" db="EMBL/GenBank/DDBJ databases">
        <authorList>
            <person name="Dougan E. K."/>
            <person name="Rhodes N."/>
            <person name="Thang M."/>
            <person name="Chan C."/>
        </authorList>
    </citation>
    <scope>NUCLEOTIDE SEQUENCE</scope>
</reference>
<evidence type="ECO:0000256" key="1">
    <source>
        <dbReference type="SAM" id="MobiDB-lite"/>
    </source>
</evidence>
<name>A0A812NCC5_9DINO</name>
<sequence length="409" mass="43850">MLGTLQTLKGSGCPTGVTGSASRRRLFEALEMLVELGAVWEPSAVYPSKVPGILRDSEAWRTLLALLEDDSPHLQWLAVRCLADLAASPEAQLVEEGETSLRLQMREEVVRRGALVRALLEGDDIDLVEAFSRLMLNLHGSKPGGPLGAAHRGPLAMLEAAGCPLPSCLETDKTRILDVATALHWAQAWSGLWVGEMCYARGGDSHAGLRLILGLQGDPQVDRATEALTAAAAEMDSSQQPASSSSSRRGGRAGGSAEYWRYFGFLADTDFDCATETVRYIEEQIRRRREPSSIAEVAASALCASSGKDLMLVGAGWNEQNGLFTAEAQLPKVPSSATGGSGAVPLRLILKFAHSWSTYELTAFLTDGACDAGGKMCRVPTLYGVWATTPSQHRHLFVLRRAGTLESLA</sequence>
<dbReference type="AlphaFoldDB" id="A0A812NCC5"/>
<gene>
    <name evidence="2" type="ORF">SNAT2548_LOCUS14897</name>
</gene>
<dbReference type="Proteomes" id="UP000604046">
    <property type="component" value="Unassembled WGS sequence"/>
</dbReference>
<dbReference type="InterPro" id="IPR011989">
    <property type="entry name" value="ARM-like"/>
</dbReference>
<dbReference type="OrthoDB" id="10329173at2759"/>
<protein>
    <submittedName>
        <fullName evidence="2">Uncharacterized protein</fullName>
    </submittedName>
</protein>
<evidence type="ECO:0000313" key="2">
    <source>
        <dbReference type="EMBL" id="CAE7280987.1"/>
    </source>
</evidence>
<proteinExistence type="predicted"/>
<keyword evidence="3" id="KW-1185">Reference proteome</keyword>
<comment type="caution">
    <text evidence="2">The sequence shown here is derived from an EMBL/GenBank/DDBJ whole genome shotgun (WGS) entry which is preliminary data.</text>
</comment>
<feature type="region of interest" description="Disordered" evidence="1">
    <location>
        <begin position="232"/>
        <end position="252"/>
    </location>
</feature>